<evidence type="ECO:0000313" key="5">
    <source>
        <dbReference type="Proteomes" id="UP000198760"/>
    </source>
</evidence>
<organism evidence="3 6">
    <name type="scientific">Kosakonia radicincitans</name>
    <dbReference type="NCBI Taxonomy" id="283686"/>
    <lineage>
        <taxon>Bacteria</taxon>
        <taxon>Pseudomonadati</taxon>
        <taxon>Pseudomonadota</taxon>
        <taxon>Gammaproteobacteria</taxon>
        <taxon>Enterobacterales</taxon>
        <taxon>Enterobacteriaceae</taxon>
        <taxon>Kosakonia</taxon>
    </lineage>
</organism>
<dbReference type="GO" id="GO:0016020">
    <property type="term" value="C:membrane"/>
    <property type="evidence" value="ECO:0007669"/>
    <property type="project" value="TreeGrafter"/>
</dbReference>
<keyword evidence="1" id="KW-0472">Membrane</keyword>
<dbReference type="EMBL" id="FOYJ01000016">
    <property type="protein sequence ID" value="SFR26308.1"/>
    <property type="molecule type" value="Genomic_DNA"/>
</dbReference>
<sequence length="363" mass="41149">MLITGKIKSLQILRGLAALSVVLFHYRFYMVPDQGDMTIPDILFEWGAIGVDLFFVISGFIMVYITHNRPSGVSTWTEFIKGRLLRILPVYYVILLITFFINGAMSIFHYPEKTANLISAITFTPYLSTAAPFYVNPDGMYNIRWTLNYEMYFYIVFSLCLLTGRKIIPLVAWIAATATAGFFVTGAVVLTERGYQTGLVSFNFLTNPIILEFLVGVLAGYLYFFLRTKDVIFNRIFFLLSVSAVCLIIPEIKVHSLYAAFASAVLILFFTLYDKEIVNGAPAILIKMGDVSFSWYLTHNPFIHGVADRIEHLSPEIVRNYYSFVIFVILSFLVACLSHKYLEVKLVNKLKKILSGNKGIIPV</sequence>
<dbReference type="RefSeq" id="WP_167287396.1">
    <property type="nucleotide sequence ID" value="NZ_FONC01000014.1"/>
</dbReference>
<name>A0AAX2EZ49_9ENTR</name>
<feature type="transmembrane region" description="Helical" evidence="1">
    <location>
        <begin position="232"/>
        <end position="249"/>
    </location>
</feature>
<dbReference type="Pfam" id="PF01757">
    <property type="entry name" value="Acyl_transf_3"/>
    <property type="match status" value="1"/>
</dbReference>
<dbReference type="InterPro" id="IPR002656">
    <property type="entry name" value="Acyl_transf_3_dom"/>
</dbReference>
<feature type="transmembrane region" description="Helical" evidence="1">
    <location>
        <begin position="170"/>
        <end position="190"/>
    </location>
</feature>
<keyword evidence="5" id="KW-1185">Reference proteome</keyword>
<feature type="transmembrane region" description="Helical" evidence="1">
    <location>
        <begin position="42"/>
        <end position="66"/>
    </location>
</feature>
<reference evidence="5 6" key="1">
    <citation type="submission" date="2016-10" db="EMBL/GenBank/DDBJ databases">
        <authorList>
            <person name="Varghese N."/>
            <person name="Submissions S."/>
        </authorList>
    </citation>
    <scope>NUCLEOTIDE SEQUENCE [LARGE SCALE GENOMIC DNA]</scope>
    <source>
        <strain evidence="4 5">NFIX06</strain>
        <strain evidence="3 6">NFIX08</strain>
    </source>
</reference>
<feature type="transmembrane region" description="Helical" evidence="1">
    <location>
        <begin position="147"/>
        <end position="164"/>
    </location>
</feature>
<evidence type="ECO:0000259" key="2">
    <source>
        <dbReference type="Pfam" id="PF01757"/>
    </source>
</evidence>
<dbReference type="AlphaFoldDB" id="A0AAX2EZ49"/>
<keyword evidence="3" id="KW-0808">Transferase</keyword>
<dbReference type="InterPro" id="IPR050879">
    <property type="entry name" value="Acyltransferase_3"/>
</dbReference>
<dbReference type="PANTHER" id="PTHR23028:SF131">
    <property type="entry name" value="BLR2367 PROTEIN"/>
    <property type="match status" value="1"/>
</dbReference>
<evidence type="ECO:0000313" key="3">
    <source>
        <dbReference type="EMBL" id="SFR26308.1"/>
    </source>
</evidence>
<protein>
    <submittedName>
        <fullName evidence="3">Peptidoglycan/LPS O-acetylase OafA/YrhL, contains acyltransferase and SGNH-hydrolase domains</fullName>
    </submittedName>
</protein>
<keyword evidence="1" id="KW-0812">Transmembrane</keyword>
<feature type="transmembrane region" description="Helical" evidence="1">
    <location>
        <begin position="256"/>
        <end position="273"/>
    </location>
</feature>
<feature type="transmembrane region" description="Helical" evidence="1">
    <location>
        <begin position="12"/>
        <end position="30"/>
    </location>
</feature>
<feature type="domain" description="Acyltransferase 3" evidence="2">
    <location>
        <begin position="8"/>
        <end position="337"/>
    </location>
</feature>
<dbReference type="GO" id="GO:0016747">
    <property type="term" value="F:acyltransferase activity, transferring groups other than amino-acyl groups"/>
    <property type="evidence" value="ECO:0007669"/>
    <property type="project" value="InterPro"/>
</dbReference>
<comment type="caution">
    <text evidence="3">The sequence shown here is derived from an EMBL/GenBank/DDBJ whole genome shotgun (WGS) entry which is preliminary data.</text>
</comment>
<dbReference type="EMBL" id="FPAV01000019">
    <property type="protein sequence ID" value="SFU16815.1"/>
    <property type="molecule type" value="Genomic_DNA"/>
</dbReference>
<evidence type="ECO:0000313" key="4">
    <source>
        <dbReference type="EMBL" id="SFU16815.1"/>
    </source>
</evidence>
<proteinExistence type="predicted"/>
<dbReference type="Proteomes" id="UP000198760">
    <property type="component" value="Unassembled WGS sequence"/>
</dbReference>
<feature type="transmembrane region" description="Helical" evidence="1">
    <location>
        <begin position="87"/>
        <end position="108"/>
    </location>
</feature>
<evidence type="ECO:0000313" key="6">
    <source>
        <dbReference type="Proteomes" id="UP000199173"/>
    </source>
</evidence>
<feature type="transmembrane region" description="Helical" evidence="1">
    <location>
        <begin position="202"/>
        <end position="226"/>
    </location>
</feature>
<dbReference type="Proteomes" id="UP000199173">
    <property type="component" value="Unassembled WGS sequence"/>
</dbReference>
<keyword evidence="1" id="KW-1133">Transmembrane helix</keyword>
<accession>A0AAX2EZ49</accession>
<dbReference type="GO" id="GO:0000271">
    <property type="term" value="P:polysaccharide biosynthetic process"/>
    <property type="evidence" value="ECO:0007669"/>
    <property type="project" value="TreeGrafter"/>
</dbReference>
<dbReference type="PANTHER" id="PTHR23028">
    <property type="entry name" value="ACETYLTRANSFERASE"/>
    <property type="match status" value="1"/>
</dbReference>
<gene>
    <name evidence="4" type="ORF">SAMN03159428_04939</name>
    <name evidence="3" type="ORF">SAMN03159514_04926</name>
</gene>
<feature type="transmembrane region" description="Helical" evidence="1">
    <location>
        <begin position="321"/>
        <end position="342"/>
    </location>
</feature>
<evidence type="ECO:0000256" key="1">
    <source>
        <dbReference type="SAM" id="Phobius"/>
    </source>
</evidence>
<keyword evidence="3" id="KW-0012">Acyltransferase</keyword>